<sequence>MSSCSVACSGLPPNDTQALHNQIGFLSEEINLLTVQSAIVHERRRIIRGRHSIQPLSLSFLVMPRSFLDMDDTPVDDKKGSRFPPSPATFLTPTTLMTVTRNFTLARVYMKIQSLQRFPKSISTISSVISSLEQP</sequence>
<reference evidence="1 2" key="1">
    <citation type="submission" date="2014-04" db="EMBL/GenBank/DDBJ databases">
        <authorList>
            <consortium name="DOE Joint Genome Institute"/>
            <person name="Kuo A."/>
            <person name="Kohler A."/>
            <person name="Jargeat P."/>
            <person name="Nagy L.G."/>
            <person name="Floudas D."/>
            <person name="Copeland A."/>
            <person name="Barry K.W."/>
            <person name="Cichocki N."/>
            <person name="Veneault-Fourrey C."/>
            <person name="LaButti K."/>
            <person name="Lindquist E.A."/>
            <person name="Lipzen A."/>
            <person name="Lundell T."/>
            <person name="Morin E."/>
            <person name="Murat C."/>
            <person name="Sun H."/>
            <person name="Tunlid A."/>
            <person name="Henrissat B."/>
            <person name="Grigoriev I.V."/>
            <person name="Hibbett D.S."/>
            <person name="Martin F."/>
            <person name="Nordberg H.P."/>
            <person name="Cantor M.N."/>
            <person name="Hua S.X."/>
        </authorList>
    </citation>
    <scope>NUCLEOTIDE SEQUENCE [LARGE SCALE GENOMIC DNA]</scope>
    <source>
        <strain evidence="1 2">Ve08.2h10</strain>
    </source>
</reference>
<dbReference type="HOGENOM" id="CLU_1886442_0_0_1"/>
<proteinExistence type="predicted"/>
<evidence type="ECO:0000313" key="1">
    <source>
        <dbReference type="EMBL" id="KIK82195.1"/>
    </source>
</evidence>
<dbReference type="InParanoid" id="A0A0D0DRB2"/>
<protein>
    <submittedName>
        <fullName evidence="1">Uncharacterized protein</fullName>
    </submittedName>
</protein>
<evidence type="ECO:0000313" key="2">
    <source>
        <dbReference type="Proteomes" id="UP000054538"/>
    </source>
</evidence>
<dbReference type="AlphaFoldDB" id="A0A0D0DRB2"/>
<name>A0A0D0DRB2_9AGAM</name>
<gene>
    <name evidence="1" type="ORF">PAXRUDRAFT_832358</name>
</gene>
<accession>A0A0D0DRB2</accession>
<dbReference type="OrthoDB" id="10488197at2759"/>
<dbReference type="Proteomes" id="UP000054538">
    <property type="component" value="Unassembled WGS sequence"/>
</dbReference>
<reference evidence="2" key="2">
    <citation type="submission" date="2015-01" db="EMBL/GenBank/DDBJ databases">
        <title>Evolutionary Origins and Diversification of the Mycorrhizal Mutualists.</title>
        <authorList>
            <consortium name="DOE Joint Genome Institute"/>
            <consortium name="Mycorrhizal Genomics Consortium"/>
            <person name="Kohler A."/>
            <person name="Kuo A."/>
            <person name="Nagy L.G."/>
            <person name="Floudas D."/>
            <person name="Copeland A."/>
            <person name="Barry K.W."/>
            <person name="Cichocki N."/>
            <person name="Veneault-Fourrey C."/>
            <person name="LaButti K."/>
            <person name="Lindquist E.A."/>
            <person name="Lipzen A."/>
            <person name="Lundell T."/>
            <person name="Morin E."/>
            <person name="Murat C."/>
            <person name="Riley R."/>
            <person name="Ohm R."/>
            <person name="Sun H."/>
            <person name="Tunlid A."/>
            <person name="Henrissat B."/>
            <person name="Grigoriev I.V."/>
            <person name="Hibbett D.S."/>
            <person name="Martin F."/>
        </authorList>
    </citation>
    <scope>NUCLEOTIDE SEQUENCE [LARGE SCALE GENOMIC DNA]</scope>
    <source>
        <strain evidence="2">Ve08.2h10</strain>
    </source>
</reference>
<organism evidence="1 2">
    <name type="scientific">Paxillus rubicundulus Ve08.2h10</name>
    <dbReference type="NCBI Taxonomy" id="930991"/>
    <lineage>
        <taxon>Eukaryota</taxon>
        <taxon>Fungi</taxon>
        <taxon>Dikarya</taxon>
        <taxon>Basidiomycota</taxon>
        <taxon>Agaricomycotina</taxon>
        <taxon>Agaricomycetes</taxon>
        <taxon>Agaricomycetidae</taxon>
        <taxon>Boletales</taxon>
        <taxon>Paxilineae</taxon>
        <taxon>Paxillaceae</taxon>
        <taxon>Paxillus</taxon>
    </lineage>
</organism>
<keyword evidence="2" id="KW-1185">Reference proteome</keyword>
<dbReference type="EMBL" id="KN825664">
    <property type="protein sequence ID" value="KIK82195.1"/>
    <property type="molecule type" value="Genomic_DNA"/>
</dbReference>